<evidence type="ECO:0000256" key="10">
    <source>
        <dbReference type="ARBA" id="ARBA00041770"/>
    </source>
</evidence>
<evidence type="ECO:0000313" key="14">
    <source>
        <dbReference type="Proteomes" id="UP001318040"/>
    </source>
</evidence>
<dbReference type="Proteomes" id="UP001318040">
    <property type="component" value="Chromosome 76"/>
</dbReference>
<dbReference type="FunFam" id="1.10.3210.10:FF:000012">
    <property type="entry name" value="HD domain containing 3"/>
    <property type="match status" value="1"/>
</dbReference>
<dbReference type="Pfam" id="PF13328">
    <property type="entry name" value="HD_4"/>
    <property type="match status" value="1"/>
</dbReference>
<dbReference type="GO" id="GO:0008893">
    <property type="term" value="F:guanosine-3',5'-bis(diphosphate) 3'-diphosphatase activity"/>
    <property type="evidence" value="ECO:0007669"/>
    <property type="project" value="UniProtKB-EC"/>
</dbReference>
<comment type="function">
    <text evidence="6">ppGpp hydrolyzing enzyme involved in starvation response.</text>
</comment>
<dbReference type="SUPFAM" id="SSF109604">
    <property type="entry name" value="HD-domain/PDEase-like"/>
    <property type="match status" value="1"/>
</dbReference>
<proteinExistence type="inferred from homology"/>
<evidence type="ECO:0000259" key="13">
    <source>
        <dbReference type="SMART" id="SM00471"/>
    </source>
</evidence>
<evidence type="ECO:0000313" key="16">
    <source>
        <dbReference type="RefSeq" id="XP_032835634.1"/>
    </source>
</evidence>
<evidence type="ECO:0000256" key="6">
    <source>
        <dbReference type="ARBA" id="ARBA00037781"/>
    </source>
</evidence>
<evidence type="ECO:0000256" key="2">
    <source>
        <dbReference type="ARBA" id="ARBA00022723"/>
    </source>
</evidence>
<name>A0AAJ7UFR7_PETMA</name>
<evidence type="ECO:0000256" key="9">
    <source>
        <dbReference type="ARBA" id="ARBA00041464"/>
    </source>
</evidence>
<dbReference type="CDD" id="cd00077">
    <property type="entry name" value="HDc"/>
    <property type="match status" value="1"/>
</dbReference>
<comment type="catalytic activity">
    <reaction evidence="11">
        <text>guanosine 3',5'-bis(diphosphate) + H2O = GDP + diphosphate + H(+)</text>
        <dbReference type="Rhea" id="RHEA:14253"/>
        <dbReference type="ChEBI" id="CHEBI:15377"/>
        <dbReference type="ChEBI" id="CHEBI:15378"/>
        <dbReference type="ChEBI" id="CHEBI:33019"/>
        <dbReference type="ChEBI" id="CHEBI:58189"/>
        <dbReference type="ChEBI" id="CHEBI:77828"/>
        <dbReference type="EC" id="3.1.7.2"/>
    </reaction>
</comment>
<sequence length="208" mass="22241">MATAATTATATTATTAAVAAAILKAADFAAQKHRDQRRKDPQGTPYINHPLGVAHILSGEGGVDDVAVLQAGLLHDTLEDTETSVAELVDAFGPQVATFVSEVSDDRSLTQAERKSQAVLRAPRLSPGAKAVALADKIYNLRDLNRWTPQGWTEERVHQYFEWSALVLRGLRGANAALEREIDKLLIQRGVAITTTTTSTTATTTTPP</sequence>
<keyword evidence="2" id="KW-0479">Metal-binding</keyword>
<dbReference type="RefSeq" id="XP_032835634.1">
    <property type="nucleotide sequence ID" value="XM_032979743.1"/>
</dbReference>
<dbReference type="SMART" id="SM00471">
    <property type="entry name" value="HDc"/>
    <property type="match status" value="1"/>
</dbReference>
<evidence type="ECO:0000256" key="12">
    <source>
        <dbReference type="ARBA" id="ARBA00079108"/>
    </source>
</evidence>
<feature type="domain" description="HD/PDEase" evidence="13">
    <location>
        <begin position="42"/>
        <end position="150"/>
    </location>
</feature>
<dbReference type="PANTHER" id="PTHR46246">
    <property type="entry name" value="GUANOSINE-3',5'-BIS(DIPHOSPHATE) 3'-PYROPHOSPHOHYDROLASE MESH1"/>
    <property type="match status" value="1"/>
</dbReference>
<evidence type="ECO:0000256" key="11">
    <source>
        <dbReference type="ARBA" id="ARBA00047968"/>
    </source>
</evidence>
<protein>
    <recommendedName>
        <fullName evidence="8">Guanosine-3',5'-bis(diphosphate) 3'-pyrophosphohydrolase MESH1</fullName>
        <ecNumber evidence="5">3.1.7.2</ecNumber>
    </recommendedName>
    <alternativeName>
        <fullName evidence="12">HD domain-containing protein 3</fullName>
    </alternativeName>
    <alternativeName>
        <fullName evidence="9">Metazoan SpoT homolog 1</fullName>
    </alternativeName>
    <alternativeName>
        <fullName evidence="10">Penta-phosphate guanosine-3'-pyrophosphohydrolase</fullName>
    </alternativeName>
</protein>
<keyword evidence="14" id="KW-1185">Reference proteome</keyword>
<evidence type="ECO:0000313" key="15">
    <source>
        <dbReference type="RefSeq" id="XP_032835633.1"/>
    </source>
</evidence>
<dbReference type="EC" id="3.1.7.2" evidence="5"/>
<dbReference type="InterPro" id="IPR003607">
    <property type="entry name" value="HD/PDEase_dom"/>
</dbReference>
<dbReference type="InterPro" id="IPR052194">
    <property type="entry name" value="MESH1"/>
</dbReference>
<evidence type="ECO:0000256" key="5">
    <source>
        <dbReference type="ARBA" id="ARBA00024387"/>
    </source>
</evidence>
<accession>A0AAJ7UFR7</accession>
<reference evidence="15 16" key="1">
    <citation type="submission" date="2025-04" db="UniProtKB">
        <authorList>
            <consortium name="RefSeq"/>
        </authorList>
    </citation>
    <scope>IDENTIFICATION</scope>
    <source>
        <tissue evidence="15 16">Sperm</tissue>
    </source>
</reference>
<dbReference type="CTD" id="374659"/>
<evidence type="ECO:0000256" key="8">
    <source>
        <dbReference type="ARBA" id="ARBA00040793"/>
    </source>
</evidence>
<evidence type="ECO:0000256" key="4">
    <source>
        <dbReference type="ARBA" id="ARBA00023211"/>
    </source>
</evidence>
<dbReference type="AlphaFoldDB" id="A0AAJ7UFR7"/>
<dbReference type="RefSeq" id="XP_032835633.1">
    <property type="nucleotide sequence ID" value="XM_032979742.1"/>
</dbReference>
<evidence type="ECO:0000256" key="1">
    <source>
        <dbReference type="ARBA" id="ARBA00001936"/>
    </source>
</evidence>
<keyword evidence="4" id="KW-0464">Manganese</keyword>
<comment type="cofactor">
    <cofactor evidence="1">
        <name>Mn(2+)</name>
        <dbReference type="ChEBI" id="CHEBI:29035"/>
    </cofactor>
</comment>
<organism evidence="14 15">
    <name type="scientific">Petromyzon marinus</name>
    <name type="common">Sea lamprey</name>
    <dbReference type="NCBI Taxonomy" id="7757"/>
    <lineage>
        <taxon>Eukaryota</taxon>
        <taxon>Metazoa</taxon>
        <taxon>Chordata</taxon>
        <taxon>Craniata</taxon>
        <taxon>Vertebrata</taxon>
        <taxon>Cyclostomata</taxon>
        <taxon>Hyperoartia</taxon>
        <taxon>Petromyzontiformes</taxon>
        <taxon>Petromyzontidae</taxon>
        <taxon>Petromyzon</taxon>
    </lineage>
</organism>
<dbReference type="Gene3D" id="1.10.3210.10">
    <property type="entry name" value="Hypothetical protein af1432"/>
    <property type="match status" value="1"/>
</dbReference>
<comment type="similarity">
    <text evidence="7">Belongs to the MESH1 family.</text>
</comment>
<evidence type="ECO:0000256" key="3">
    <source>
        <dbReference type="ARBA" id="ARBA00022801"/>
    </source>
</evidence>
<dbReference type="PANTHER" id="PTHR46246:SF1">
    <property type="entry name" value="GUANOSINE-3',5'-BIS(DIPHOSPHATE) 3'-PYROPHOSPHOHYDROLASE MESH1"/>
    <property type="match status" value="1"/>
</dbReference>
<dbReference type="KEGG" id="pmrn:116957532"/>
<gene>
    <name evidence="15 16" type="primary">HDDC3</name>
</gene>
<dbReference type="GO" id="GO:0046872">
    <property type="term" value="F:metal ion binding"/>
    <property type="evidence" value="ECO:0007669"/>
    <property type="project" value="UniProtKB-KW"/>
</dbReference>
<keyword evidence="3" id="KW-0378">Hydrolase</keyword>
<evidence type="ECO:0000256" key="7">
    <source>
        <dbReference type="ARBA" id="ARBA00038354"/>
    </source>
</evidence>